<evidence type="ECO:0000313" key="2">
    <source>
        <dbReference type="EMBL" id="HGS05274.1"/>
    </source>
</evidence>
<comment type="similarity">
    <text evidence="1">Belongs to the RutC family.</text>
</comment>
<dbReference type="AlphaFoldDB" id="A0A7V4G8E7"/>
<dbReference type="EMBL" id="DSXI01000352">
    <property type="protein sequence ID" value="HGS05274.1"/>
    <property type="molecule type" value="Genomic_DNA"/>
</dbReference>
<protein>
    <submittedName>
        <fullName evidence="2">RidA family protein</fullName>
    </submittedName>
</protein>
<dbReference type="GO" id="GO:0005829">
    <property type="term" value="C:cytosol"/>
    <property type="evidence" value="ECO:0007669"/>
    <property type="project" value="TreeGrafter"/>
</dbReference>
<dbReference type="Gene3D" id="3.30.1330.40">
    <property type="entry name" value="RutC-like"/>
    <property type="match status" value="1"/>
</dbReference>
<organism evidence="2">
    <name type="scientific">Desulfobacca acetoxidans</name>
    <dbReference type="NCBI Taxonomy" id="60893"/>
    <lineage>
        <taxon>Bacteria</taxon>
        <taxon>Pseudomonadati</taxon>
        <taxon>Thermodesulfobacteriota</taxon>
        <taxon>Desulfobaccia</taxon>
        <taxon>Desulfobaccales</taxon>
        <taxon>Desulfobaccaceae</taxon>
        <taxon>Desulfobacca</taxon>
    </lineage>
</organism>
<name>A0A7V4G8E7_9BACT</name>
<gene>
    <name evidence="2" type="ORF">ENT08_05975</name>
</gene>
<dbReference type="GO" id="GO:0019239">
    <property type="term" value="F:deaminase activity"/>
    <property type="evidence" value="ECO:0007669"/>
    <property type="project" value="TreeGrafter"/>
</dbReference>
<comment type="caution">
    <text evidence="2">The sequence shown here is derived from an EMBL/GenBank/DDBJ whole genome shotgun (WGS) entry which is preliminary data.</text>
</comment>
<dbReference type="SUPFAM" id="SSF55298">
    <property type="entry name" value="YjgF-like"/>
    <property type="match status" value="1"/>
</dbReference>
<dbReference type="NCBIfam" id="TIGR00004">
    <property type="entry name" value="Rid family detoxifying hydrolase"/>
    <property type="match status" value="1"/>
</dbReference>
<accession>A0A7V4G8E7</accession>
<dbReference type="PANTHER" id="PTHR11803:SF39">
    <property type="entry name" value="2-IMINOBUTANOATE_2-IMINOPROPANOATE DEAMINASE"/>
    <property type="match status" value="1"/>
</dbReference>
<dbReference type="CDD" id="cd00448">
    <property type="entry name" value="YjgF_YER057c_UK114_family"/>
    <property type="match status" value="1"/>
</dbReference>
<proteinExistence type="inferred from homology"/>
<dbReference type="Pfam" id="PF01042">
    <property type="entry name" value="Ribonuc_L-PSP"/>
    <property type="match status" value="1"/>
</dbReference>
<dbReference type="InterPro" id="IPR035959">
    <property type="entry name" value="RutC-like_sf"/>
</dbReference>
<reference evidence="2" key="1">
    <citation type="journal article" date="2020" name="mSystems">
        <title>Genome- and Community-Level Interaction Insights into Carbon Utilization and Element Cycling Functions of Hydrothermarchaeota in Hydrothermal Sediment.</title>
        <authorList>
            <person name="Zhou Z."/>
            <person name="Liu Y."/>
            <person name="Xu W."/>
            <person name="Pan J."/>
            <person name="Luo Z.H."/>
            <person name="Li M."/>
        </authorList>
    </citation>
    <scope>NUCLEOTIDE SEQUENCE [LARGE SCALE GENOMIC DNA]</scope>
    <source>
        <strain evidence="2">SpSt-548</strain>
    </source>
</reference>
<dbReference type="InterPro" id="IPR019897">
    <property type="entry name" value="RidA_CS"/>
</dbReference>
<dbReference type="FunFam" id="3.30.1330.40:FF:000001">
    <property type="entry name" value="L-PSP family endoribonuclease"/>
    <property type="match status" value="1"/>
</dbReference>
<dbReference type="InterPro" id="IPR006056">
    <property type="entry name" value="RidA"/>
</dbReference>
<sequence>MKKTIIQTTQAPAAIGPYSQALTAGPYLFVSGQIPLDKNGNKVEGDIVIQTVQVLENLKAILAAAGLGLKHVVKTTVYLADMGDFAEMNRVYAEYFPENPPARSTIQVAALPRGAAVEIEAIALRPDWPK</sequence>
<dbReference type="PROSITE" id="PS01094">
    <property type="entry name" value="UPF0076"/>
    <property type="match status" value="1"/>
</dbReference>
<dbReference type="InterPro" id="IPR006175">
    <property type="entry name" value="YjgF/YER057c/UK114"/>
</dbReference>
<evidence type="ECO:0000256" key="1">
    <source>
        <dbReference type="ARBA" id="ARBA00010552"/>
    </source>
</evidence>
<dbReference type="PANTHER" id="PTHR11803">
    <property type="entry name" value="2-IMINOBUTANOATE/2-IMINOPROPANOATE DEAMINASE RIDA"/>
    <property type="match status" value="1"/>
</dbReference>